<evidence type="ECO:0000256" key="1">
    <source>
        <dbReference type="ARBA" id="ARBA00006484"/>
    </source>
</evidence>
<dbReference type="NCBIfam" id="NF006119">
    <property type="entry name" value="PRK08264.1-5"/>
    <property type="match status" value="1"/>
</dbReference>
<dbReference type="PANTHER" id="PTHR44169">
    <property type="entry name" value="NADPH-DEPENDENT 1-ACYLDIHYDROXYACETONE PHOSPHATE REDUCTASE"/>
    <property type="match status" value="1"/>
</dbReference>
<proteinExistence type="inferred from homology"/>
<gene>
    <name evidence="4" type="ORF">GCM10009754_11520</name>
</gene>
<dbReference type="SUPFAM" id="SSF51735">
    <property type="entry name" value="NAD(P)-binding Rossmann-fold domains"/>
    <property type="match status" value="1"/>
</dbReference>
<dbReference type="Proteomes" id="UP001501116">
    <property type="component" value="Unassembled WGS sequence"/>
</dbReference>
<protein>
    <submittedName>
        <fullName evidence="4">SDR family oxidoreductase</fullName>
    </submittedName>
</protein>
<evidence type="ECO:0000313" key="4">
    <source>
        <dbReference type="EMBL" id="GAA1945359.1"/>
    </source>
</evidence>
<dbReference type="PRINTS" id="PR00081">
    <property type="entry name" value="GDHRDH"/>
</dbReference>
<organism evidence="4 5">
    <name type="scientific">Amycolatopsis minnesotensis</name>
    <dbReference type="NCBI Taxonomy" id="337894"/>
    <lineage>
        <taxon>Bacteria</taxon>
        <taxon>Bacillati</taxon>
        <taxon>Actinomycetota</taxon>
        <taxon>Actinomycetes</taxon>
        <taxon>Pseudonocardiales</taxon>
        <taxon>Pseudonocardiaceae</taxon>
        <taxon>Amycolatopsis</taxon>
    </lineage>
</organism>
<accession>A0ABN2Q6M6</accession>
<keyword evidence="5" id="KW-1185">Reference proteome</keyword>
<dbReference type="InterPro" id="IPR036291">
    <property type="entry name" value="NAD(P)-bd_dom_sf"/>
</dbReference>
<comment type="caution">
    <text evidence="4">The sequence shown here is derived from an EMBL/GenBank/DDBJ whole genome shotgun (WGS) entry which is preliminary data.</text>
</comment>
<dbReference type="InterPro" id="IPR002347">
    <property type="entry name" value="SDR_fam"/>
</dbReference>
<reference evidence="4 5" key="1">
    <citation type="journal article" date="2019" name="Int. J. Syst. Evol. Microbiol.">
        <title>The Global Catalogue of Microorganisms (GCM) 10K type strain sequencing project: providing services to taxonomists for standard genome sequencing and annotation.</title>
        <authorList>
            <consortium name="The Broad Institute Genomics Platform"/>
            <consortium name="The Broad Institute Genome Sequencing Center for Infectious Disease"/>
            <person name="Wu L."/>
            <person name="Ma J."/>
        </authorList>
    </citation>
    <scope>NUCLEOTIDE SEQUENCE [LARGE SCALE GENOMIC DNA]</scope>
    <source>
        <strain evidence="4 5">JCM 14545</strain>
    </source>
</reference>
<dbReference type="Pfam" id="PF00106">
    <property type="entry name" value="adh_short"/>
    <property type="match status" value="1"/>
</dbReference>
<sequence length="239" mass="24974">MRIDGAATMVTGANRGLGKAFADELAARGAATVYAAARDPASVTGHTPVELDIADEASVEAAARRCGDVALLINNAGIAGTAPLIGEPSMARARELMDTNYFGTLAMCRAFAPVLARNGGGALVNMLSVVSFFSVPAMGAFCTTKAALWSLTNGVRVELRAQGTQVVGVHASFIDTRLATGFTGRKHAPSDIAAQVLDAVEAGEEEVLADERTKQMKAAVPRDLELIYPEVRRQWEAGA</sequence>
<dbReference type="PRINTS" id="PR00080">
    <property type="entry name" value="SDRFAMILY"/>
</dbReference>
<evidence type="ECO:0000256" key="3">
    <source>
        <dbReference type="RuleBase" id="RU000363"/>
    </source>
</evidence>
<comment type="similarity">
    <text evidence="1 3">Belongs to the short-chain dehydrogenases/reductases (SDR) family.</text>
</comment>
<dbReference type="PANTHER" id="PTHR44169:SF6">
    <property type="entry name" value="NADPH-DEPENDENT 1-ACYLDIHYDROXYACETONE PHOSPHATE REDUCTASE"/>
    <property type="match status" value="1"/>
</dbReference>
<evidence type="ECO:0000256" key="2">
    <source>
        <dbReference type="ARBA" id="ARBA00023002"/>
    </source>
</evidence>
<keyword evidence="2" id="KW-0560">Oxidoreductase</keyword>
<dbReference type="EMBL" id="BAAANN010000003">
    <property type="protein sequence ID" value="GAA1945359.1"/>
    <property type="molecule type" value="Genomic_DNA"/>
</dbReference>
<name>A0ABN2Q6M6_9PSEU</name>
<dbReference type="Gene3D" id="3.40.50.720">
    <property type="entry name" value="NAD(P)-binding Rossmann-like Domain"/>
    <property type="match status" value="1"/>
</dbReference>
<dbReference type="RefSeq" id="WP_344414175.1">
    <property type="nucleotide sequence ID" value="NZ_BAAANN010000003.1"/>
</dbReference>
<evidence type="ECO:0000313" key="5">
    <source>
        <dbReference type="Proteomes" id="UP001501116"/>
    </source>
</evidence>